<dbReference type="HOGENOM" id="CLU_038355_0_0_6"/>
<dbReference type="GO" id="GO:0022857">
    <property type="term" value="F:transmembrane transporter activity"/>
    <property type="evidence" value="ECO:0007669"/>
    <property type="project" value="InterPro"/>
</dbReference>
<dbReference type="InterPro" id="IPR035906">
    <property type="entry name" value="MetI-like_sf"/>
</dbReference>
<sequence length="526" mass="58445">MSTPTGMFLINNASLLGVKLLEHLYLSLSATLLAIIIGIPLGTVILNRHALKNTVLSVTSIFQTIPSLALLAFLIPFIGIGFKPTIVTLTLYALLPIIRNTFMGLTGVPPESVEAARAMGFTRWQRLRLVELPLALPIIVAGIRTATAMTIGITTIAAFIGEGGLGDFITQGLSLNDPRLILLGAIPTALLAIALDFIIAYIESALSHRQRQLMKYKKIKLTFIFILLFASLYLMIDTIIPTAFKSKKNTIVIATKNFSEQYILGDIMADMIETRTHLTVRKKFNLGSTAIIQNALLNGEIDLYPEYTGTAYLTVLHHANLVSAPQIFKIVKKEYQQQFNLIWLNPFGFNNSQTLAVRADFAKQHRLKTLSDLAVISPRLTIAAPAEFLKRPDALPGLKRVYGFRFKRVIQMQPDLIYQAIRNKDVNVIEVFTTDGRIPAYHLVPLEDDKHLYPPYYAAPVIREAFLKAHPEVEKALAPLAGLIDEKTMQHLNALVDIKHESPEKVVHDFLVEKGLIKLSPQAGEK</sequence>
<keyword evidence="5 8" id="KW-0472">Membrane</keyword>
<dbReference type="PROSITE" id="PS50928">
    <property type="entry name" value="ABC_TM1"/>
    <property type="match status" value="1"/>
</dbReference>
<dbReference type="CDD" id="cd13528">
    <property type="entry name" value="PBP2_osmoprotectants"/>
    <property type="match status" value="1"/>
</dbReference>
<evidence type="ECO:0000259" key="9">
    <source>
        <dbReference type="PROSITE" id="PS50928"/>
    </source>
</evidence>
<dbReference type="SUPFAM" id="SSF53850">
    <property type="entry name" value="Periplasmic binding protein-like II"/>
    <property type="match status" value="1"/>
</dbReference>
<dbReference type="Gene3D" id="3.40.190.120">
    <property type="entry name" value="Osmoprotection protein (prox), domain 2"/>
    <property type="match status" value="1"/>
</dbReference>
<dbReference type="FunFam" id="1.10.3720.10:FF:000001">
    <property type="entry name" value="Glycine betaine ABC transporter, permease"/>
    <property type="match status" value="1"/>
</dbReference>
<name>A9KEL8_COXBN</name>
<feature type="transmembrane region" description="Helical" evidence="8">
    <location>
        <begin position="24"/>
        <end position="46"/>
    </location>
</feature>
<feature type="transmembrane region" description="Helical" evidence="8">
    <location>
        <begin position="223"/>
        <end position="244"/>
    </location>
</feature>
<dbReference type="Proteomes" id="UP000008555">
    <property type="component" value="Chromosome"/>
</dbReference>
<dbReference type="Gene3D" id="3.40.190.10">
    <property type="entry name" value="Periplasmic binding protein-like II"/>
    <property type="match status" value="1"/>
</dbReference>
<feature type="transmembrane region" description="Helical" evidence="8">
    <location>
        <begin position="58"/>
        <end position="80"/>
    </location>
</feature>
<dbReference type="Pfam" id="PF00528">
    <property type="entry name" value="BPD_transp_1"/>
    <property type="match status" value="1"/>
</dbReference>
<evidence type="ECO:0000256" key="8">
    <source>
        <dbReference type="RuleBase" id="RU363032"/>
    </source>
</evidence>
<reference evidence="10 11" key="1">
    <citation type="journal article" date="2009" name="Infect. Immun.">
        <title>Comparative genomics reveal extensive transposon-mediated genomic plasticity and diversity among potential effector proteins within the genus Coxiella.</title>
        <authorList>
            <person name="Beare P.A."/>
            <person name="Unsworth N."/>
            <person name="Andoh M."/>
            <person name="Voth D.E."/>
            <person name="Omsland A."/>
            <person name="Gilk S.D."/>
            <person name="Williams K.P."/>
            <person name="Sobral B.W."/>
            <person name="Kupko J.J.III."/>
            <person name="Porcella S.F."/>
            <person name="Samuel J.E."/>
            <person name="Heinzen R.A."/>
        </authorList>
    </citation>
    <scope>NUCLEOTIDE SEQUENCE [LARGE SCALE GENOMIC DNA]</scope>
    <source>
        <strain evidence="10 11">Dugway 5J108-111</strain>
    </source>
</reference>
<dbReference type="InterPro" id="IPR000515">
    <property type="entry name" value="MetI-like"/>
</dbReference>
<dbReference type="EMBL" id="CP000733">
    <property type="protein sequence ID" value="ABS78054.1"/>
    <property type="molecule type" value="Genomic_DNA"/>
</dbReference>
<dbReference type="GO" id="GO:0031460">
    <property type="term" value="P:glycine betaine transport"/>
    <property type="evidence" value="ECO:0007669"/>
    <property type="project" value="UniProtKB-ARBA"/>
</dbReference>
<evidence type="ECO:0000256" key="7">
    <source>
        <dbReference type="ARBA" id="ARBA00035652"/>
    </source>
</evidence>
<dbReference type="PANTHER" id="PTHR30177:SF4">
    <property type="entry name" value="OSMOPROTECTANT IMPORT PERMEASE PROTEIN OSMW"/>
    <property type="match status" value="1"/>
</dbReference>
<feature type="transmembrane region" description="Helical" evidence="8">
    <location>
        <begin position="180"/>
        <end position="202"/>
    </location>
</feature>
<organism evidence="10 11">
    <name type="scientific">Coxiella burnetii (strain Dugway 5J108-111)</name>
    <dbReference type="NCBI Taxonomy" id="434922"/>
    <lineage>
        <taxon>Bacteria</taxon>
        <taxon>Pseudomonadati</taxon>
        <taxon>Pseudomonadota</taxon>
        <taxon>Gammaproteobacteria</taxon>
        <taxon>Legionellales</taxon>
        <taxon>Coxiellaceae</taxon>
        <taxon>Coxiella</taxon>
    </lineage>
</organism>
<evidence type="ECO:0000256" key="6">
    <source>
        <dbReference type="ARBA" id="ARBA00035642"/>
    </source>
</evidence>
<dbReference type="Pfam" id="PF04069">
    <property type="entry name" value="OpuAC"/>
    <property type="match status" value="1"/>
</dbReference>
<dbReference type="InterPro" id="IPR007210">
    <property type="entry name" value="ABC_Gly_betaine_transp_sub-bd"/>
</dbReference>
<keyword evidence="2 8" id="KW-0813">Transport</keyword>
<evidence type="ECO:0000256" key="2">
    <source>
        <dbReference type="ARBA" id="ARBA00022448"/>
    </source>
</evidence>
<protein>
    <submittedName>
        <fullName evidence="10">Glycine betaine transport system permease protein</fullName>
    </submittedName>
</protein>
<dbReference type="InterPro" id="IPR051204">
    <property type="entry name" value="ABC_transp_perm/SBD"/>
</dbReference>
<gene>
    <name evidence="10" type="ordered locus">CBUD_1923</name>
</gene>
<dbReference type="Gene3D" id="1.10.3720.10">
    <property type="entry name" value="MetI-like"/>
    <property type="match status" value="1"/>
</dbReference>
<evidence type="ECO:0000313" key="10">
    <source>
        <dbReference type="EMBL" id="ABS78054.1"/>
    </source>
</evidence>
<feature type="domain" description="ABC transmembrane type-1" evidence="9">
    <location>
        <begin position="20"/>
        <end position="199"/>
    </location>
</feature>
<keyword evidence="3 8" id="KW-0812">Transmembrane</keyword>
<comment type="similarity">
    <text evidence="7">In the N-terminal section; belongs to the binding-protein-dependent transport system permease family.</text>
</comment>
<dbReference type="RefSeq" id="WP_011997319.1">
    <property type="nucleotide sequence ID" value="NC_009727.1"/>
</dbReference>
<feature type="transmembrane region" description="Helical" evidence="8">
    <location>
        <begin position="129"/>
        <end position="160"/>
    </location>
</feature>
<comment type="similarity">
    <text evidence="8">Belongs to the binding-protein-dependent transport system permease family.</text>
</comment>
<dbReference type="PANTHER" id="PTHR30177">
    <property type="entry name" value="GLYCINE BETAINE/L-PROLINE TRANSPORT SYSTEM PERMEASE PROTEIN PROW"/>
    <property type="match status" value="1"/>
</dbReference>
<dbReference type="GO" id="GO:0043190">
    <property type="term" value="C:ATP-binding cassette (ABC) transporter complex"/>
    <property type="evidence" value="ECO:0007669"/>
    <property type="project" value="InterPro"/>
</dbReference>
<comment type="subcellular location">
    <subcellularLocation>
        <location evidence="1 8">Cell membrane</location>
        <topology evidence="1 8">Multi-pass membrane protein</topology>
    </subcellularLocation>
</comment>
<dbReference type="SUPFAM" id="SSF161098">
    <property type="entry name" value="MetI-like"/>
    <property type="match status" value="1"/>
</dbReference>
<evidence type="ECO:0000256" key="5">
    <source>
        <dbReference type="ARBA" id="ARBA00023136"/>
    </source>
</evidence>
<dbReference type="KEGG" id="cbd:CBUD_1923"/>
<evidence type="ECO:0000256" key="1">
    <source>
        <dbReference type="ARBA" id="ARBA00004651"/>
    </source>
</evidence>
<feature type="transmembrane region" description="Helical" evidence="8">
    <location>
        <begin position="86"/>
        <end position="108"/>
    </location>
</feature>
<dbReference type="CDD" id="cd06261">
    <property type="entry name" value="TM_PBP2"/>
    <property type="match status" value="1"/>
</dbReference>
<evidence type="ECO:0000256" key="4">
    <source>
        <dbReference type="ARBA" id="ARBA00022989"/>
    </source>
</evidence>
<proteinExistence type="inferred from homology"/>
<evidence type="ECO:0000313" key="11">
    <source>
        <dbReference type="Proteomes" id="UP000008555"/>
    </source>
</evidence>
<comment type="similarity">
    <text evidence="6">In the C-terminal section; belongs to the OsmX family.</text>
</comment>
<evidence type="ECO:0000256" key="3">
    <source>
        <dbReference type="ARBA" id="ARBA00022692"/>
    </source>
</evidence>
<keyword evidence="4 8" id="KW-1133">Transmembrane helix</keyword>
<accession>A9KEL8</accession>
<dbReference type="AlphaFoldDB" id="A9KEL8"/>